<dbReference type="EMBL" id="JBHSMQ010000009">
    <property type="protein sequence ID" value="MFC5457290.1"/>
    <property type="molecule type" value="Genomic_DNA"/>
</dbReference>
<comment type="caution">
    <text evidence="1">The sequence shown here is derived from an EMBL/GenBank/DDBJ whole genome shotgun (WGS) entry which is preliminary data.</text>
</comment>
<evidence type="ECO:0000313" key="1">
    <source>
        <dbReference type="EMBL" id="MFC5457290.1"/>
    </source>
</evidence>
<protein>
    <submittedName>
        <fullName evidence="1">Uncharacterized protein</fullName>
    </submittedName>
</protein>
<sequence>MSEYHAESVVSTLAAAVAADPSVVAKVYSQQLRKGARSVDDFAMFEGAEGSGKPFIVRKDIASAHAGDEVKFTVMSQPRGPGARGEQPLRGNESSVDFKTFGCVVDFWRDAFKFTKKQLKFMAGGGGVKSAVLLALREKLGRRRMNDMKMALKLQGVGNTIYPNARKTFASLNALDTLTPSGITNAIPQWRRLGGRSIVVTSRHGSPVYKPMVYIPDAAIASIKNSSSYEQAAMHGGARSNEENPLFSGKLLDWNGVGLFEHASVDPENDQCADPLAPRAILGMGFGVDSPAADCVLRSDSTATPAKTDLKTPYMAWMGGYAYEWYEGQSHSTATTAPGGVAWTAFYSSITSATYYAWVLNPDGSVGFVSWVGSDNNGNQIKLTHILNPDNTADASGLGVATLGNLVATGDNWGLNTAGTDYARLPGGAGSGSNCSPDFVWTSQFDAGAYIIPCNANGAVDMCSLILGQDTAVRAYVGDDLLVGDKDDYSFVDGGGYETIFGQAPCIRTDGKTSGYSLLRHAGQHPGLEVPTLSA</sequence>
<proteinExistence type="predicted"/>
<organism evidence="1 2">
    <name type="scientific">Prosthecobacter fluviatilis</name>
    <dbReference type="NCBI Taxonomy" id="445931"/>
    <lineage>
        <taxon>Bacteria</taxon>
        <taxon>Pseudomonadati</taxon>
        <taxon>Verrucomicrobiota</taxon>
        <taxon>Verrucomicrobiia</taxon>
        <taxon>Verrucomicrobiales</taxon>
        <taxon>Verrucomicrobiaceae</taxon>
        <taxon>Prosthecobacter</taxon>
    </lineage>
</organism>
<gene>
    <name evidence="1" type="ORF">ACFQDI_20645</name>
</gene>
<evidence type="ECO:0000313" key="2">
    <source>
        <dbReference type="Proteomes" id="UP001596052"/>
    </source>
</evidence>
<reference evidence="2" key="1">
    <citation type="journal article" date="2019" name="Int. J. Syst. Evol. Microbiol.">
        <title>The Global Catalogue of Microorganisms (GCM) 10K type strain sequencing project: providing services to taxonomists for standard genome sequencing and annotation.</title>
        <authorList>
            <consortium name="The Broad Institute Genomics Platform"/>
            <consortium name="The Broad Institute Genome Sequencing Center for Infectious Disease"/>
            <person name="Wu L."/>
            <person name="Ma J."/>
        </authorList>
    </citation>
    <scope>NUCLEOTIDE SEQUENCE [LARGE SCALE GENOMIC DNA]</scope>
    <source>
        <strain evidence="2">CGMCC 4.1469</strain>
    </source>
</reference>
<name>A0ABW0KV69_9BACT</name>
<dbReference type="RefSeq" id="WP_377170426.1">
    <property type="nucleotide sequence ID" value="NZ_JBHSMQ010000009.1"/>
</dbReference>
<dbReference type="Proteomes" id="UP001596052">
    <property type="component" value="Unassembled WGS sequence"/>
</dbReference>
<keyword evidence="2" id="KW-1185">Reference proteome</keyword>
<accession>A0ABW0KV69</accession>